<keyword evidence="2" id="KW-0479">Metal-binding</keyword>
<name>F8PTS7_SERL3</name>
<feature type="compositionally biased region" description="Polar residues" evidence="3">
    <location>
        <begin position="197"/>
        <end position="211"/>
    </location>
</feature>
<dbReference type="SMART" id="SM00343">
    <property type="entry name" value="ZnF_C2HC"/>
    <property type="match status" value="1"/>
</dbReference>
<sequence length="326" mass="37032">MSSQPDMNTLLHNICAQILALTTQVAELQANPPAATPSVEKKFNKKVEVVADPGAFEEDRAQFAEWWIKFLIWVKANWDAFADDFEVATVVLSRLKGPVAGQYAQVRLQECYTAGVWPTWDNLKVEIKKYFKPQAERDWARQQIHSFKQGNMRTDDFVTRFLALSIQGGLGYKNFSQAAEEVRKIGRAIELYKMNQGGETTKNNQSQRRPGSSNHHNHSHGFKPFRLQPGQGAPMDIGAVQGGQMRRFKGNCYNCGQEGHMSRDCRNRVQAAQQKNNQGHQARQLETEKPDDRLQTLAVCSYDVIRAFFYNQQVTEMKVQGKEFGA</sequence>
<accession>F8PTS7</accession>
<dbReference type="Pfam" id="PF00098">
    <property type="entry name" value="zf-CCHC"/>
    <property type="match status" value="1"/>
</dbReference>
<dbReference type="SUPFAM" id="SSF57756">
    <property type="entry name" value="Retrovirus zinc finger-like domains"/>
    <property type="match status" value="1"/>
</dbReference>
<evidence type="ECO:0000256" key="3">
    <source>
        <dbReference type="SAM" id="MobiDB-lite"/>
    </source>
</evidence>
<evidence type="ECO:0000313" key="5">
    <source>
        <dbReference type="EMBL" id="EGO01072.1"/>
    </source>
</evidence>
<dbReference type="Pfam" id="PF03732">
    <property type="entry name" value="Retrotrans_gag"/>
    <property type="match status" value="1"/>
</dbReference>
<dbReference type="AlphaFoldDB" id="F8PTS7"/>
<dbReference type="Gene3D" id="4.10.60.10">
    <property type="entry name" value="Zinc finger, CCHC-type"/>
    <property type="match status" value="1"/>
</dbReference>
<keyword evidence="1" id="KW-0507">mRNA processing</keyword>
<dbReference type="GO" id="GO:0008270">
    <property type="term" value="F:zinc ion binding"/>
    <property type="evidence" value="ECO:0007669"/>
    <property type="project" value="UniProtKB-KW"/>
</dbReference>
<dbReference type="HOGENOM" id="CLU_011693_0_0_1"/>
<keyword evidence="2" id="KW-0862">Zinc</keyword>
<dbReference type="GO" id="GO:0003676">
    <property type="term" value="F:nucleic acid binding"/>
    <property type="evidence" value="ECO:0007669"/>
    <property type="project" value="InterPro"/>
</dbReference>
<keyword evidence="6" id="KW-1185">Reference proteome</keyword>
<dbReference type="GO" id="GO:0006397">
    <property type="term" value="P:mRNA processing"/>
    <property type="evidence" value="ECO:0007669"/>
    <property type="project" value="UniProtKB-KW"/>
</dbReference>
<feature type="region of interest" description="Disordered" evidence="3">
    <location>
        <begin position="196"/>
        <end position="232"/>
    </location>
</feature>
<dbReference type="InParanoid" id="F8PTS7"/>
<reference evidence="6" key="1">
    <citation type="journal article" date="2011" name="Science">
        <title>The plant cell wall-decomposing machinery underlies the functional diversity of forest fungi.</title>
        <authorList>
            <person name="Eastwood D.C."/>
            <person name="Floudas D."/>
            <person name="Binder M."/>
            <person name="Majcherczyk A."/>
            <person name="Schneider P."/>
            <person name="Aerts A."/>
            <person name="Asiegbu F.O."/>
            <person name="Baker S.E."/>
            <person name="Barry K."/>
            <person name="Bendiksby M."/>
            <person name="Blumentritt M."/>
            <person name="Coutinho P.M."/>
            <person name="Cullen D."/>
            <person name="de Vries R.P."/>
            <person name="Gathman A."/>
            <person name="Goodell B."/>
            <person name="Henrissat B."/>
            <person name="Ihrmark K."/>
            <person name="Kauserud H."/>
            <person name="Kohler A."/>
            <person name="LaButti K."/>
            <person name="Lapidus A."/>
            <person name="Lavin J.L."/>
            <person name="Lee Y.-H."/>
            <person name="Lindquist E."/>
            <person name="Lilly W."/>
            <person name="Lucas S."/>
            <person name="Morin E."/>
            <person name="Murat C."/>
            <person name="Oguiza J.A."/>
            <person name="Park J."/>
            <person name="Pisabarro A.G."/>
            <person name="Riley R."/>
            <person name="Rosling A."/>
            <person name="Salamov A."/>
            <person name="Schmidt O."/>
            <person name="Schmutz J."/>
            <person name="Skrede I."/>
            <person name="Stenlid J."/>
            <person name="Wiebenga A."/>
            <person name="Xie X."/>
            <person name="Kuees U."/>
            <person name="Hibbett D.S."/>
            <person name="Hoffmeister D."/>
            <person name="Hoegberg N."/>
            <person name="Martin F."/>
            <person name="Grigoriev I.V."/>
            <person name="Watkinson S.C."/>
        </authorList>
    </citation>
    <scope>NUCLEOTIDE SEQUENCE [LARGE SCALE GENOMIC DNA]</scope>
    <source>
        <strain evidence="6">strain S7.3</strain>
    </source>
</reference>
<proteinExistence type="predicted"/>
<feature type="domain" description="CCHC-type" evidence="4">
    <location>
        <begin position="252"/>
        <end position="267"/>
    </location>
</feature>
<evidence type="ECO:0000259" key="4">
    <source>
        <dbReference type="PROSITE" id="PS50158"/>
    </source>
</evidence>
<dbReference type="PROSITE" id="PS50158">
    <property type="entry name" value="ZF_CCHC"/>
    <property type="match status" value="1"/>
</dbReference>
<evidence type="ECO:0000313" key="6">
    <source>
        <dbReference type="Proteomes" id="UP000008063"/>
    </source>
</evidence>
<dbReference type="InterPro" id="IPR001878">
    <property type="entry name" value="Znf_CCHC"/>
</dbReference>
<keyword evidence="2" id="KW-0863">Zinc-finger</keyword>
<dbReference type="Proteomes" id="UP000008063">
    <property type="component" value="Unassembled WGS sequence"/>
</dbReference>
<dbReference type="InterPro" id="IPR036875">
    <property type="entry name" value="Znf_CCHC_sf"/>
</dbReference>
<gene>
    <name evidence="5" type="ORF">SERLA73DRAFT_72043</name>
</gene>
<protein>
    <recommendedName>
        <fullName evidence="4">CCHC-type domain-containing protein</fullName>
    </recommendedName>
</protein>
<evidence type="ECO:0000256" key="2">
    <source>
        <dbReference type="PROSITE-ProRule" id="PRU00047"/>
    </source>
</evidence>
<dbReference type="EMBL" id="GL945478">
    <property type="protein sequence ID" value="EGO01072.1"/>
    <property type="molecule type" value="Genomic_DNA"/>
</dbReference>
<dbReference type="InterPro" id="IPR005162">
    <property type="entry name" value="Retrotrans_gag_dom"/>
</dbReference>
<organism evidence="6">
    <name type="scientific">Serpula lacrymans var. lacrymans (strain S7.3)</name>
    <name type="common">Dry rot fungus</name>
    <dbReference type="NCBI Taxonomy" id="936435"/>
    <lineage>
        <taxon>Eukaryota</taxon>
        <taxon>Fungi</taxon>
        <taxon>Dikarya</taxon>
        <taxon>Basidiomycota</taxon>
        <taxon>Agaricomycotina</taxon>
        <taxon>Agaricomycetes</taxon>
        <taxon>Agaricomycetidae</taxon>
        <taxon>Boletales</taxon>
        <taxon>Coniophorineae</taxon>
        <taxon>Serpulaceae</taxon>
        <taxon>Serpula</taxon>
    </lineage>
</organism>
<evidence type="ECO:0000256" key="1">
    <source>
        <dbReference type="ARBA" id="ARBA00022664"/>
    </source>
</evidence>